<dbReference type="EMBL" id="JAZDWU010000009">
    <property type="protein sequence ID" value="KAK9992171.1"/>
    <property type="molecule type" value="Genomic_DNA"/>
</dbReference>
<dbReference type="Proteomes" id="UP001459277">
    <property type="component" value="Unassembled WGS sequence"/>
</dbReference>
<evidence type="ECO:0000313" key="1">
    <source>
        <dbReference type="EMBL" id="KAK9992171.1"/>
    </source>
</evidence>
<name>A0AAW2C3H7_9ROSI</name>
<dbReference type="PANTHER" id="PTHR46890:SF48">
    <property type="entry name" value="RNA-DIRECTED DNA POLYMERASE"/>
    <property type="match status" value="1"/>
</dbReference>
<dbReference type="InterPro" id="IPR052343">
    <property type="entry name" value="Retrotransposon-Effector_Assoc"/>
</dbReference>
<accession>A0AAW2C3H7</accession>
<evidence type="ECO:0000313" key="2">
    <source>
        <dbReference type="Proteomes" id="UP001459277"/>
    </source>
</evidence>
<dbReference type="AlphaFoldDB" id="A0AAW2C3H7"/>
<gene>
    <name evidence="1" type="ORF">SO802_027156</name>
</gene>
<keyword evidence="2" id="KW-1185">Reference proteome</keyword>
<protein>
    <recommendedName>
        <fullName evidence="3">Reverse transcriptase domain-containing protein</fullName>
    </recommendedName>
</protein>
<evidence type="ECO:0008006" key="3">
    <source>
        <dbReference type="Google" id="ProtNLM"/>
    </source>
</evidence>
<dbReference type="PANTHER" id="PTHR46890">
    <property type="entry name" value="NON-LTR RETROLELEMENT REVERSE TRANSCRIPTASE-LIKE PROTEIN-RELATED"/>
    <property type="match status" value="1"/>
</dbReference>
<organism evidence="1 2">
    <name type="scientific">Lithocarpus litseifolius</name>
    <dbReference type="NCBI Taxonomy" id="425828"/>
    <lineage>
        <taxon>Eukaryota</taxon>
        <taxon>Viridiplantae</taxon>
        <taxon>Streptophyta</taxon>
        <taxon>Embryophyta</taxon>
        <taxon>Tracheophyta</taxon>
        <taxon>Spermatophyta</taxon>
        <taxon>Magnoliopsida</taxon>
        <taxon>eudicotyledons</taxon>
        <taxon>Gunneridae</taxon>
        <taxon>Pentapetalae</taxon>
        <taxon>rosids</taxon>
        <taxon>fabids</taxon>
        <taxon>Fagales</taxon>
        <taxon>Fagaceae</taxon>
        <taxon>Lithocarpus</taxon>
    </lineage>
</organism>
<sequence>METKVEKSVLVKIGRKIQYANCFGVPRHNTGGGLALFWATDSNVDVQSFSKNHIDAIIDHGVDDAWRFTGFYGDPETANRENSWSMLRSLSTRFTLPWNVWIRLNRGVATIDWILRFPSSRIHHLDAFHSDHKPIFLSPDSEINKFYKKGHPFRFEAMWLRDRSCEEVIRESWGDGMPQPTAWGFNSKVLACQSNLRVWNKKTFGHVRYSLKQKLAKLKSEEESGGYGHNPSRIQVLREDIQQLQAKEECMWKQGSRNIWHKEGDRNTKYFHCRANQRNRRNLITGLEDDNGNWVEDEAGLGKVVEGYFEQIFTSSNPSGFDNTLGGILSTAGVDLIDQLDGDFQASEVKETLNQMAPLMAPSPDGMSPIFYKSFWHIMGEDVTAVVLQALNSGIVPESINTTFITLIPKIKNPKKLSDFKPISLCNVIYKLIAKVVANRLKKFLANSMPDSQSAFLSG</sequence>
<proteinExistence type="predicted"/>
<comment type="caution">
    <text evidence="1">The sequence shown here is derived from an EMBL/GenBank/DDBJ whole genome shotgun (WGS) entry which is preliminary data.</text>
</comment>
<reference evidence="1 2" key="1">
    <citation type="submission" date="2024-01" db="EMBL/GenBank/DDBJ databases">
        <title>A telomere-to-telomere, gap-free genome of sweet tea (Lithocarpus litseifolius).</title>
        <authorList>
            <person name="Zhou J."/>
        </authorList>
    </citation>
    <scope>NUCLEOTIDE SEQUENCE [LARGE SCALE GENOMIC DNA]</scope>
    <source>
        <strain evidence="1">Zhou-2022a</strain>
        <tissue evidence="1">Leaf</tissue>
    </source>
</reference>